<dbReference type="Proteomes" id="UP000232883">
    <property type="component" value="Chromosome"/>
</dbReference>
<keyword evidence="1" id="KW-0812">Transmembrane</keyword>
<protein>
    <submittedName>
        <fullName evidence="4">Iron dicitrate transport regulator FecR</fullName>
    </submittedName>
</protein>
<keyword evidence="5" id="KW-1185">Reference proteome</keyword>
<evidence type="ECO:0000259" key="3">
    <source>
        <dbReference type="Pfam" id="PF16344"/>
    </source>
</evidence>
<keyword evidence="1" id="KW-1133">Transmembrane helix</keyword>
<evidence type="ECO:0000313" key="5">
    <source>
        <dbReference type="Proteomes" id="UP000232883"/>
    </source>
</evidence>
<dbReference type="AlphaFoldDB" id="A0A2K8ZAG5"/>
<sequence>MQQREKLYEQFLENPRFVQWAIGQAPEDDSYWESLVKNYPIDQEVLEQARLTILAIQGRPETSSKQDIKDRVQQVLNKAKHQEALTRPKIIQVHYPVFYRWVAAASIVLLLGLCWFTYTQYTKQYSTYLVGKTNPQSDLSVQSDQLISIANTDRPAMHVLLPDGSSVVLRKNSRVRYARVFVGVKREVYMSGEAFFEVTKEPRKPFFVYANGLVTKVLGTSFTVKAHQKAEQVIVTVRTGKVAVFAQADPKANVLQNNLDLTGMVLMPNQQATYERTDARLTRTAVRTPNVHPSFDFKATPIATVFSSLEKAYGVSIDFDREVMANCSLSATLGDEPLQKKLLWICTILEATYQVNGQQITINGKPCQ</sequence>
<evidence type="ECO:0000313" key="4">
    <source>
        <dbReference type="EMBL" id="AUD06862.1"/>
    </source>
</evidence>
<dbReference type="KEGG" id="spir:CWM47_36460"/>
<gene>
    <name evidence="4" type="ORF">CWM47_36460</name>
</gene>
<dbReference type="PIRSF" id="PIRSF018266">
    <property type="entry name" value="FecR"/>
    <property type="match status" value="1"/>
</dbReference>
<keyword evidence="1" id="KW-0472">Membrane</keyword>
<organism evidence="4 5">
    <name type="scientific">Spirosoma pollinicola</name>
    <dbReference type="NCBI Taxonomy" id="2057025"/>
    <lineage>
        <taxon>Bacteria</taxon>
        <taxon>Pseudomonadati</taxon>
        <taxon>Bacteroidota</taxon>
        <taxon>Cytophagia</taxon>
        <taxon>Cytophagales</taxon>
        <taxon>Cytophagaceae</taxon>
        <taxon>Spirosoma</taxon>
    </lineage>
</organism>
<feature type="domain" description="FecR protein" evidence="2">
    <location>
        <begin position="157"/>
        <end position="242"/>
    </location>
</feature>
<dbReference type="OrthoDB" id="645173at2"/>
<dbReference type="PANTHER" id="PTHR30273">
    <property type="entry name" value="PERIPLASMIC SIGNAL SENSOR AND SIGMA FACTOR ACTIVATOR FECR-RELATED"/>
    <property type="match status" value="1"/>
</dbReference>
<dbReference type="EMBL" id="CP025096">
    <property type="protein sequence ID" value="AUD06862.1"/>
    <property type="molecule type" value="Genomic_DNA"/>
</dbReference>
<feature type="domain" description="Protein FecR C-terminal" evidence="3">
    <location>
        <begin position="295"/>
        <end position="362"/>
    </location>
</feature>
<dbReference type="PANTHER" id="PTHR30273:SF2">
    <property type="entry name" value="PROTEIN FECR"/>
    <property type="match status" value="1"/>
</dbReference>
<dbReference type="InterPro" id="IPR006860">
    <property type="entry name" value="FecR"/>
</dbReference>
<reference evidence="4 5" key="1">
    <citation type="submission" date="2017-11" db="EMBL/GenBank/DDBJ databases">
        <title>Taxonomic description and genome sequences of Spirosoma HA7 sp. nov., isolated from pollen microhabitat of Corylus avellana.</title>
        <authorList>
            <person name="Ambika Manirajan B."/>
            <person name="Suarez C."/>
            <person name="Ratering S."/>
            <person name="Geissler-Plaum R."/>
            <person name="Cardinale M."/>
            <person name="Sylvia S."/>
        </authorList>
    </citation>
    <scope>NUCLEOTIDE SEQUENCE [LARGE SCALE GENOMIC DNA]</scope>
    <source>
        <strain evidence="4 5">HA7</strain>
    </source>
</reference>
<evidence type="ECO:0000256" key="1">
    <source>
        <dbReference type="SAM" id="Phobius"/>
    </source>
</evidence>
<dbReference type="Pfam" id="PF04773">
    <property type="entry name" value="FecR"/>
    <property type="match status" value="1"/>
</dbReference>
<dbReference type="GO" id="GO:0016989">
    <property type="term" value="F:sigma factor antagonist activity"/>
    <property type="evidence" value="ECO:0007669"/>
    <property type="project" value="TreeGrafter"/>
</dbReference>
<evidence type="ECO:0000259" key="2">
    <source>
        <dbReference type="Pfam" id="PF04773"/>
    </source>
</evidence>
<dbReference type="InterPro" id="IPR012373">
    <property type="entry name" value="Ferrdict_sens_TM"/>
</dbReference>
<dbReference type="Gene3D" id="3.55.50.30">
    <property type="match status" value="1"/>
</dbReference>
<dbReference type="InterPro" id="IPR032508">
    <property type="entry name" value="FecR_C"/>
</dbReference>
<feature type="transmembrane region" description="Helical" evidence="1">
    <location>
        <begin position="97"/>
        <end position="118"/>
    </location>
</feature>
<name>A0A2K8ZAG5_9BACT</name>
<dbReference type="RefSeq" id="WP_100993395.1">
    <property type="nucleotide sequence ID" value="NZ_CP025096.1"/>
</dbReference>
<dbReference type="Gene3D" id="2.60.120.1440">
    <property type="match status" value="1"/>
</dbReference>
<dbReference type="Pfam" id="PF16344">
    <property type="entry name" value="FecR_C"/>
    <property type="match status" value="1"/>
</dbReference>
<accession>A0A2K8ZAG5</accession>
<proteinExistence type="predicted"/>